<dbReference type="InterPro" id="IPR005107">
    <property type="entry name" value="CO_DH_flav_C"/>
</dbReference>
<dbReference type="InterPro" id="IPR002346">
    <property type="entry name" value="Mopterin_DH_FAD-bd"/>
</dbReference>
<proteinExistence type="predicted"/>
<dbReference type="PANTHER" id="PTHR42659">
    <property type="entry name" value="XANTHINE DEHYDROGENASE SUBUNIT C-RELATED"/>
    <property type="match status" value="1"/>
</dbReference>
<evidence type="ECO:0000313" key="3">
    <source>
        <dbReference type="EMBL" id="GAA4256702.1"/>
    </source>
</evidence>
<dbReference type="SUPFAM" id="SSF55447">
    <property type="entry name" value="CO dehydrogenase flavoprotein C-terminal domain-like"/>
    <property type="match status" value="1"/>
</dbReference>
<dbReference type="Pfam" id="PF00941">
    <property type="entry name" value="FAD_binding_5"/>
    <property type="match status" value="1"/>
</dbReference>
<dbReference type="Gene3D" id="3.30.43.10">
    <property type="entry name" value="Uridine Diphospho-n-acetylenolpyruvylglucosamine Reductase, domain 2"/>
    <property type="match status" value="1"/>
</dbReference>
<accession>A0ABP8DII2</accession>
<dbReference type="PANTHER" id="PTHR42659:SF9">
    <property type="entry name" value="XANTHINE DEHYDROGENASE FAD-BINDING SUBUNIT XDHB-RELATED"/>
    <property type="match status" value="1"/>
</dbReference>
<dbReference type="InterPro" id="IPR036683">
    <property type="entry name" value="CO_DH_flav_C_dom_sf"/>
</dbReference>
<name>A0ABP8DII2_9ACTN</name>
<gene>
    <name evidence="3" type="ORF">GCM10022255_070580</name>
</gene>
<dbReference type="InterPro" id="IPR016167">
    <property type="entry name" value="FAD-bd_PCMH_sub1"/>
</dbReference>
<evidence type="ECO:0000256" key="1">
    <source>
        <dbReference type="ARBA" id="ARBA00023002"/>
    </source>
</evidence>
<dbReference type="EMBL" id="BAABAT010000025">
    <property type="protein sequence ID" value="GAA4256702.1"/>
    <property type="molecule type" value="Genomic_DNA"/>
</dbReference>
<dbReference type="Proteomes" id="UP001500620">
    <property type="component" value="Unassembled WGS sequence"/>
</dbReference>
<evidence type="ECO:0000313" key="4">
    <source>
        <dbReference type="Proteomes" id="UP001500620"/>
    </source>
</evidence>
<dbReference type="Gene3D" id="3.30.465.10">
    <property type="match status" value="2"/>
</dbReference>
<reference evidence="4" key="1">
    <citation type="journal article" date="2019" name="Int. J. Syst. Evol. Microbiol.">
        <title>The Global Catalogue of Microorganisms (GCM) 10K type strain sequencing project: providing services to taxonomists for standard genome sequencing and annotation.</title>
        <authorList>
            <consortium name="The Broad Institute Genomics Platform"/>
            <consortium name="The Broad Institute Genome Sequencing Center for Infectious Disease"/>
            <person name="Wu L."/>
            <person name="Ma J."/>
        </authorList>
    </citation>
    <scope>NUCLEOTIDE SEQUENCE [LARGE SCALE GENOMIC DNA]</scope>
    <source>
        <strain evidence="4">JCM 17441</strain>
    </source>
</reference>
<dbReference type="InterPro" id="IPR036318">
    <property type="entry name" value="FAD-bd_PCMH-like_sf"/>
</dbReference>
<sequence>MTFTYTRATSQAAAIAEVSADPRAAFLAGGTTQVDLALKDGVIDPRRLVDISRLPMAGITVDGDALRVGATTTMAEMAADERVGRLLPFVREALLLGASPQLRNMATIGGNLLQRTRCRYFRDLAEARCNKRTPGTGCAAVEGVARMHAILGASPSCIALHASDLAVPLTALGSIVHLRSGGGPRTVPLTEFYRLPGEAPDRENVLWHGELITDVEIPLPPARARTTYIKVRDRASYEFALTSAAVATVVDAGFVVSARIALGGVGTIPWRAWEAEDVLRDAPVSDESFRAAANAAIHRPFTVPGTEFKVELAKRTLVRALRITTGLVAEPTS</sequence>
<keyword evidence="1" id="KW-0560">Oxidoreductase</keyword>
<keyword evidence="4" id="KW-1185">Reference proteome</keyword>
<evidence type="ECO:0000259" key="2">
    <source>
        <dbReference type="PROSITE" id="PS51387"/>
    </source>
</evidence>
<comment type="caution">
    <text evidence="3">The sequence shown here is derived from an EMBL/GenBank/DDBJ whole genome shotgun (WGS) entry which is preliminary data.</text>
</comment>
<dbReference type="Gene3D" id="3.30.390.50">
    <property type="entry name" value="CO dehydrogenase flavoprotein, C-terminal domain"/>
    <property type="match status" value="1"/>
</dbReference>
<dbReference type="SUPFAM" id="SSF56176">
    <property type="entry name" value="FAD-binding/transporter-associated domain-like"/>
    <property type="match status" value="1"/>
</dbReference>
<feature type="domain" description="FAD-binding PCMH-type" evidence="2">
    <location>
        <begin position="1"/>
        <end position="222"/>
    </location>
</feature>
<dbReference type="InterPro" id="IPR051312">
    <property type="entry name" value="Diverse_Substr_Oxidored"/>
</dbReference>
<dbReference type="PROSITE" id="PS51387">
    <property type="entry name" value="FAD_PCMH"/>
    <property type="match status" value="1"/>
</dbReference>
<dbReference type="Pfam" id="PF03450">
    <property type="entry name" value="CO_deh_flav_C"/>
    <property type="match status" value="1"/>
</dbReference>
<dbReference type="SMART" id="SM01092">
    <property type="entry name" value="CO_deh_flav_C"/>
    <property type="match status" value="1"/>
</dbReference>
<protein>
    <submittedName>
        <fullName evidence="3">Xanthine dehydrogenase family protein subunit M</fullName>
    </submittedName>
</protein>
<dbReference type="RefSeq" id="WP_345133672.1">
    <property type="nucleotide sequence ID" value="NZ_BAABAT010000025.1"/>
</dbReference>
<organism evidence="3 4">
    <name type="scientific">Dactylosporangium darangshiense</name>
    <dbReference type="NCBI Taxonomy" id="579108"/>
    <lineage>
        <taxon>Bacteria</taxon>
        <taxon>Bacillati</taxon>
        <taxon>Actinomycetota</taxon>
        <taxon>Actinomycetes</taxon>
        <taxon>Micromonosporales</taxon>
        <taxon>Micromonosporaceae</taxon>
        <taxon>Dactylosporangium</taxon>
    </lineage>
</organism>
<dbReference type="InterPro" id="IPR016166">
    <property type="entry name" value="FAD-bd_PCMH"/>
</dbReference>
<dbReference type="InterPro" id="IPR016169">
    <property type="entry name" value="FAD-bd_PCMH_sub2"/>
</dbReference>